<dbReference type="PANTHER" id="PTHR15048:SF0">
    <property type="entry name" value="STARCH-BINDING DOMAIN-CONTAINING PROTEIN 1"/>
    <property type="match status" value="1"/>
</dbReference>
<dbReference type="GO" id="GO:0016020">
    <property type="term" value="C:membrane"/>
    <property type="evidence" value="ECO:0007669"/>
    <property type="project" value="TreeGrafter"/>
</dbReference>
<accession>A0A383W2G5</accession>
<feature type="region of interest" description="Disordered" evidence="1">
    <location>
        <begin position="341"/>
        <end position="427"/>
    </location>
</feature>
<evidence type="ECO:0000313" key="3">
    <source>
        <dbReference type="EMBL" id="SZX71343.1"/>
    </source>
</evidence>
<dbReference type="InterPro" id="IPR013784">
    <property type="entry name" value="Carb-bd-like_fold"/>
</dbReference>
<dbReference type="SMART" id="SM01065">
    <property type="entry name" value="CBM_2"/>
    <property type="match status" value="1"/>
</dbReference>
<feature type="compositionally biased region" description="Low complexity" evidence="1">
    <location>
        <begin position="342"/>
        <end position="355"/>
    </location>
</feature>
<feature type="region of interest" description="Disordered" evidence="1">
    <location>
        <begin position="829"/>
        <end position="865"/>
    </location>
</feature>
<proteinExistence type="predicted"/>
<protein>
    <recommendedName>
        <fullName evidence="2">CBM20 domain-containing protein</fullName>
    </recommendedName>
</protein>
<reference evidence="3 4" key="1">
    <citation type="submission" date="2016-10" db="EMBL/GenBank/DDBJ databases">
        <authorList>
            <person name="Cai Z."/>
        </authorList>
    </citation>
    <scope>NUCLEOTIDE SEQUENCE [LARGE SCALE GENOMIC DNA]</scope>
</reference>
<dbReference type="InterPro" id="IPR002044">
    <property type="entry name" value="CBM20"/>
</dbReference>
<feature type="compositionally biased region" description="Pro residues" evidence="1">
    <location>
        <begin position="400"/>
        <end position="418"/>
    </location>
</feature>
<feature type="compositionally biased region" description="Low complexity" evidence="1">
    <location>
        <begin position="623"/>
        <end position="637"/>
    </location>
</feature>
<dbReference type="STRING" id="3088.A0A383W2G5"/>
<feature type="region of interest" description="Disordered" evidence="1">
    <location>
        <begin position="604"/>
        <end position="663"/>
    </location>
</feature>
<feature type="compositionally biased region" description="Low complexity" evidence="1">
    <location>
        <begin position="835"/>
        <end position="854"/>
    </location>
</feature>
<feature type="region of interest" description="Disordered" evidence="1">
    <location>
        <begin position="448"/>
        <end position="518"/>
    </location>
</feature>
<dbReference type="EMBL" id="FNXT01001044">
    <property type="protein sequence ID" value="SZX71343.1"/>
    <property type="molecule type" value="Genomic_DNA"/>
</dbReference>
<keyword evidence="4" id="KW-1185">Reference proteome</keyword>
<name>A0A383W2G5_TETOB</name>
<feature type="domain" description="CBM20" evidence="2">
    <location>
        <begin position="54"/>
        <end position="166"/>
    </location>
</feature>
<dbReference type="PANTHER" id="PTHR15048">
    <property type="entry name" value="STARCH-BINDING DOMAIN-CONTAINING PROTEIN 1"/>
    <property type="match status" value="1"/>
</dbReference>
<dbReference type="Pfam" id="PF00686">
    <property type="entry name" value="CBM_20"/>
    <property type="match status" value="1"/>
</dbReference>
<evidence type="ECO:0000259" key="2">
    <source>
        <dbReference type="PROSITE" id="PS51166"/>
    </source>
</evidence>
<organism evidence="3 4">
    <name type="scientific">Tetradesmus obliquus</name>
    <name type="common">Green alga</name>
    <name type="synonym">Acutodesmus obliquus</name>
    <dbReference type="NCBI Taxonomy" id="3088"/>
    <lineage>
        <taxon>Eukaryota</taxon>
        <taxon>Viridiplantae</taxon>
        <taxon>Chlorophyta</taxon>
        <taxon>core chlorophytes</taxon>
        <taxon>Chlorophyceae</taxon>
        <taxon>CS clade</taxon>
        <taxon>Sphaeropleales</taxon>
        <taxon>Scenedesmaceae</taxon>
        <taxon>Tetradesmus</taxon>
    </lineage>
</organism>
<sequence length="874" mass="86861">MQPVVARFKGGDREAGSEPAEEPQQQQQEESETTTDDMKQQHEPTCDVCDAAAGLARGGVPVVFELGKHCAFGNSFAITGEAPGLGAWDPQHAARMEWSEGDVWRVSVPLPIDSPIAFKYIELGPDGGLVGWGQDLCAGSGNMAVLVERAQDFVTGFTVTLDPPMPTASDVAVDAADPSPATQPYLAARLDIAAVLPLSSAFFQRKALAVAAGLPSTKADDLVTDAALAEQGLLSQRQLADKWGQQGLELLGMTAGSNEGSSSRLDGTSALAGAAAAGGGGGGEEAGGLGGGYADAGSLGAAVAGGLMEAGDDETAAGGGIASSAQASKAAGRMMTSMDYNESGASSAAEDGSSSKFDTSADDEGDWVPPGPPAAAAAPGSSSSSSGQQGAMGGLTIKPMQPPGSPQPPYVVCKPPPAGSTKLVSAGPSVESIDVDVPLNHAGRAVTEVPAGGELQPLDPLGGAAAEDEGDQPVQRPASSSAAEQQQPASPTGHRVKITTDQGMSVSMRGADPLSLPDAPEVAAMRGAQGGQGFVDSETALAPDEGLLVPPEATAAAAGEGVSKPRVKITADQGMSVSMRGEDPLSLPDAPEVAAMRSAQGGQGFVDSETALGPDEGLLVPPGATAAAAGNSSGSSSKPRVKITTDQGMSVSMRGEDPLSLPDAPEVAAMRGAESPAGFVDIGEALQPDEGLLVPADLAEPAGTAAAAAAGGGGTADVQTPAGAKHEAEGFGSHEVLLAPAEQAQAAGLAAQAEGLDEPTATLSVDDERLAAGLAAAAAAAAASVRYAGGAAAAEVQEAAEAVDARNALLQGPGAEPVQQIMAEAQGIADAARSGAEALQQQQQQQGQEQQAAGPRGGRVSKRGGWLKRWITGE</sequence>
<dbReference type="SUPFAM" id="SSF49452">
    <property type="entry name" value="Starch-binding domain-like"/>
    <property type="match status" value="1"/>
</dbReference>
<dbReference type="AlphaFoldDB" id="A0A383W2G5"/>
<gene>
    <name evidence="3" type="ORF">BQ4739_LOCUS11475</name>
</gene>
<evidence type="ECO:0000256" key="1">
    <source>
        <dbReference type="SAM" id="MobiDB-lite"/>
    </source>
</evidence>
<dbReference type="PROSITE" id="PS51166">
    <property type="entry name" value="CBM20"/>
    <property type="match status" value="1"/>
</dbReference>
<feature type="compositionally biased region" description="Low complexity" evidence="1">
    <location>
        <begin position="374"/>
        <end position="389"/>
    </location>
</feature>
<evidence type="ECO:0000313" key="4">
    <source>
        <dbReference type="Proteomes" id="UP000256970"/>
    </source>
</evidence>
<dbReference type="CDD" id="cd05467">
    <property type="entry name" value="CBM20"/>
    <property type="match status" value="1"/>
</dbReference>
<dbReference type="Proteomes" id="UP000256970">
    <property type="component" value="Unassembled WGS sequence"/>
</dbReference>
<feature type="compositionally biased region" description="Low complexity" evidence="1">
    <location>
        <begin position="475"/>
        <end position="491"/>
    </location>
</feature>
<feature type="region of interest" description="Disordered" evidence="1">
    <location>
        <begin position="1"/>
        <end position="42"/>
    </location>
</feature>
<dbReference type="Gene3D" id="2.60.40.10">
    <property type="entry name" value="Immunoglobulins"/>
    <property type="match status" value="1"/>
</dbReference>
<dbReference type="InterPro" id="IPR013783">
    <property type="entry name" value="Ig-like_fold"/>
</dbReference>
<feature type="region of interest" description="Disordered" evidence="1">
    <location>
        <begin position="703"/>
        <end position="732"/>
    </location>
</feature>
<dbReference type="GO" id="GO:2001070">
    <property type="term" value="F:starch binding"/>
    <property type="evidence" value="ECO:0007669"/>
    <property type="project" value="InterPro"/>
</dbReference>